<dbReference type="RefSeq" id="WP_242611348.1">
    <property type="nucleotide sequence ID" value="NZ_POQT01000033.1"/>
</dbReference>
<dbReference type="InterPro" id="IPR030191">
    <property type="entry name" value="CodB"/>
</dbReference>
<feature type="transmembrane region" description="Helical" evidence="7">
    <location>
        <begin position="286"/>
        <end position="313"/>
    </location>
</feature>
<dbReference type="InterPro" id="IPR001248">
    <property type="entry name" value="Pur-cyt_permease"/>
</dbReference>
<feature type="transmembrane region" description="Helical" evidence="7">
    <location>
        <begin position="54"/>
        <end position="76"/>
    </location>
</feature>
<comment type="similarity">
    <text evidence="2">Belongs to the purine-cytosine permease (2.A.39) family.</text>
</comment>
<feature type="transmembrane region" description="Helical" evidence="7">
    <location>
        <begin position="168"/>
        <end position="190"/>
    </location>
</feature>
<evidence type="ECO:0000313" key="9">
    <source>
        <dbReference type="Proteomes" id="UP000292507"/>
    </source>
</evidence>
<feature type="transmembrane region" description="Helical" evidence="7">
    <location>
        <begin position="135"/>
        <end position="156"/>
    </location>
</feature>
<sequence>MQTRAVEGAYPLRMGERTWGPFALFGNCASAAVATWCFIIGGYVSYYLPAGKGSVVMLAGILLGMFLIFLACVPMGTRYGLEAVRSTKPQLGARGSYFTLALLFFSTLGWNTLLVIFCGRAGAEILIASGLLPEAARGATQIGVGLVALVVVWLLLRGGPAALRNIGPIVAISVLLLALFIIGLIINQLGWSAIADAEPSFASGDDLLDYTIGVELLIATALSWWPYVGAMVRFSPSTRSSMFPVLAGLGIAVAVVSFIGLYSGLAVPESGGDPTTYLVELGGLTFGLPALAFIMLANIGTTMVGAYAAALAFKQDPTIDRKLPWNVATGLALGATALVLIFLSTPFFDNFGTFLAFSGVMFGPICGIQIADFYLVRRQRLDMRSLYLDGPGTAYWYTGGVNLVGFLSLAAGVGTYFALLDPITFEAAGLFKYTTASLPAAAMALVVYLVLTPLLNGKRTESLAGTGRQQGTSGASVRGARG</sequence>
<dbReference type="GO" id="GO:0005886">
    <property type="term" value="C:plasma membrane"/>
    <property type="evidence" value="ECO:0007669"/>
    <property type="project" value="TreeGrafter"/>
</dbReference>
<evidence type="ECO:0000256" key="6">
    <source>
        <dbReference type="SAM" id="MobiDB-lite"/>
    </source>
</evidence>
<keyword evidence="3 7" id="KW-0812">Transmembrane</keyword>
<keyword evidence="4 7" id="KW-1133">Transmembrane helix</keyword>
<dbReference type="PANTHER" id="PTHR30569">
    <property type="entry name" value="CYTOSINE TRANSPORTER CODB"/>
    <property type="match status" value="1"/>
</dbReference>
<comment type="subcellular location">
    <subcellularLocation>
        <location evidence="1">Membrane</location>
        <topology evidence="1">Multi-pass membrane protein</topology>
    </subcellularLocation>
</comment>
<feature type="region of interest" description="Disordered" evidence="6">
    <location>
        <begin position="462"/>
        <end position="482"/>
    </location>
</feature>
<name>A0A4Q7Y392_9ACTN</name>
<evidence type="ECO:0000256" key="2">
    <source>
        <dbReference type="ARBA" id="ARBA00008974"/>
    </source>
</evidence>
<keyword evidence="5 7" id="KW-0472">Membrane</keyword>
<feature type="transmembrane region" description="Helical" evidence="7">
    <location>
        <begin position="210"/>
        <end position="230"/>
    </location>
</feature>
<protein>
    <submittedName>
        <fullName evidence="8">NCS1 family nucleobase:cation symporter-1</fullName>
    </submittedName>
</protein>
<evidence type="ECO:0000256" key="7">
    <source>
        <dbReference type="SAM" id="Phobius"/>
    </source>
</evidence>
<dbReference type="Proteomes" id="UP000292507">
    <property type="component" value="Unassembled WGS sequence"/>
</dbReference>
<keyword evidence="9" id="KW-1185">Reference proteome</keyword>
<feature type="transmembrane region" description="Helical" evidence="7">
    <location>
        <begin position="354"/>
        <end position="375"/>
    </location>
</feature>
<evidence type="ECO:0000313" key="8">
    <source>
        <dbReference type="EMBL" id="RZU30433.1"/>
    </source>
</evidence>
<accession>A0A4Q7Y392</accession>
<gene>
    <name evidence="8" type="ORF">BKA19_0049</name>
</gene>
<reference evidence="8 9" key="1">
    <citation type="submission" date="2019-02" db="EMBL/GenBank/DDBJ databases">
        <title>Sequencing the genomes of 1000 actinobacteria strains.</title>
        <authorList>
            <person name="Klenk H.-P."/>
        </authorList>
    </citation>
    <scope>NUCLEOTIDE SEQUENCE [LARGE SCALE GENOMIC DNA]</scope>
    <source>
        <strain evidence="8 9">DSM 44509</strain>
    </source>
</reference>
<dbReference type="AlphaFoldDB" id="A0A4Q7Y392"/>
<feature type="transmembrane region" description="Helical" evidence="7">
    <location>
        <begin position="21"/>
        <end position="48"/>
    </location>
</feature>
<dbReference type="Pfam" id="PF02133">
    <property type="entry name" value="Transp_cyt_pur"/>
    <property type="match status" value="1"/>
</dbReference>
<comment type="caution">
    <text evidence="8">The sequence shown here is derived from an EMBL/GenBank/DDBJ whole genome shotgun (WGS) entry which is preliminary data.</text>
</comment>
<organism evidence="8 9">
    <name type="scientific">Blastococcus saxobsidens</name>
    <dbReference type="NCBI Taxonomy" id="138336"/>
    <lineage>
        <taxon>Bacteria</taxon>
        <taxon>Bacillati</taxon>
        <taxon>Actinomycetota</taxon>
        <taxon>Actinomycetes</taxon>
        <taxon>Geodermatophilales</taxon>
        <taxon>Geodermatophilaceae</taxon>
        <taxon>Blastococcus</taxon>
    </lineage>
</organism>
<feature type="transmembrane region" description="Helical" evidence="7">
    <location>
        <begin position="97"/>
        <end position="123"/>
    </location>
</feature>
<evidence type="ECO:0000256" key="1">
    <source>
        <dbReference type="ARBA" id="ARBA00004141"/>
    </source>
</evidence>
<dbReference type="GO" id="GO:0015209">
    <property type="term" value="F:cytosine transmembrane transporter activity"/>
    <property type="evidence" value="ECO:0007669"/>
    <property type="project" value="InterPro"/>
</dbReference>
<feature type="transmembrane region" description="Helical" evidence="7">
    <location>
        <begin position="325"/>
        <end position="348"/>
    </location>
</feature>
<proteinExistence type="inferred from homology"/>
<dbReference type="Gene3D" id="1.10.4160.10">
    <property type="entry name" value="Hydantoin permease"/>
    <property type="match status" value="1"/>
</dbReference>
<feature type="transmembrane region" description="Helical" evidence="7">
    <location>
        <begin position="242"/>
        <end position="266"/>
    </location>
</feature>
<dbReference type="PANTHER" id="PTHR30569:SF0">
    <property type="entry name" value="CYTOSINE PERMEASE"/>
    <property type="match status" value="1"/>
</dbReference>
<dbReference type="EMBL" id="SHKV01000001">
    <property type="protein sequence ID" value="RZU30433.1"/>
    <property type="molecule type" value="Genomic_DNA"/>
</dbReference>
<evidence type="ECO:0000256" key="5">
    <source>
        <dbReference type="ARBA" id="ARBA00023136"/>
    </source>
</evidence>
<feature type="transmembrane region" description="Helical" evidence="7">
    <location>
        <begin position="430"/>
        <end position="451"/>
    </location>
</feature>
<evidence type="ECO:0000256" key="3">
    <source>
        <dbReference type="ARBA" id="ARBA00022692"/>
    </source>
</evidence>
<evidence type="ECO:0000256" key="4">
    <source>
        <dbReference type="ARBA" id="ARBA00022989"/>
    </source>
</evidence>
<feature type="transmembrane region" description="Helical" evidence="7">
    <location>
        <begin position="395"/>
        <end position="418"/>
    </location>
</feature>